<evidence type="ECO:0000256" key="8">
    <source>
        <dbReference type="SAM" id="MobiDB-lite"/>
    </source>
</evidence>
<keyword evidence="11" id="KW-1185">Reference proteome</keyword>
<dbReference type="Pfam" id="PF00536">
    <property type="entry name" value="SAM_1"/>
    <property type="match status" value="2"/>
</dbReference>
<dbReference type="AlphaFoldDB" id="A0A8B9Z671"/>
<feature type="compositionally biased region" description="Low complexity" evidence="8">
    <location>
        <begin position="711"/>
        <end position="720"/>
    </location>
</feature>
<evidence type="ECO:0000256" key="6">
    <source>
        <dbReference type="ARBA" id="ARBA00023054"/>
    </source>
</evidence>
<dbReference type="Ensembl" id="ENSBJAT00000004255.1">
    <property type="protein sequence ID" value="ENSBJAP00000004147.1"/>
    <property type="gene ID" value="ENSBJAG00000002966.1"/>
</dbReference>
<dbReference type="GO" id="GO:0048786">
    <property type="term" value="C:presynaptic active zone"/>
    <property type="evidence" value="ECO:0007669"/>
    <property type="project" value="TreeGrafter"/>
</dbReference>
<feature type="region of interest" description="Disordered" evidence="8">
    <location>
        <begin position="659"/>
        <end position="735"/>
    </location>
</feature>
<protein>
    <submittedName>
        <fullName evidence="10">PTPRF interacting protein alpha 4</fullName>
    </submittedName>
</protein>
<dbReference type="Proteomes" id="UP000694555">
    <property type="component" value="Unplaced"/>
</dbReference>
<feature type="compositionally biased region" description="Basic and acidic residues" evidence="8">
    <location>
        <begin position="1163"/>
        <end position="1178"/>
    </location>
</feature>
<dbReference type="SMART" id="SM00454">
    <property type="entry name" value="SAM"/>
    <property type="match status" value="3"/>
</dbReference>
<keyword evidence="3" id="KW-0963">Cytoplasm</keyword>
<dbReference type="InterPro" id="IPR001660">
    <property type="entry name" value="SAM"/>
</dbReference>
<evidence type="ECO:0000256" key="1">
    <source>
        <dbReference type="ARBA" id="ARBA00004496"/>
    </source>
</evidence>
<keyword evidence="5" id="KW-0677">Repeat</keyword>
<dbReference type="CDD" id="cd09565">
    <property type="entry name" value="SAM_liprin-alpha1_2_3_4_repeat2"/>
    <property type="match status" value="1"/>
</dbReference>
<feature type="compositionally biased region" description="Pro residues" evidence="8">
    <location>
        <begin position="1147"/>
        <end position="1161"/>
    </location>
</feature>
<feature type="domain" description="SAM" evidence="9">
    <location>
        <begin position="807"/>
        <end position="873"/>
    </location>
</feature>
<evidence type="ECO:0000256" key="2">
    <source>
        <dbReference type="ARBA" id="ARBA00007026"/>
    </source>
</evidence>
<dbReference type="FunFam" id="1.10.150.50:FF:000004">
    <property type="entry name" value="PTPRF interacting protein alpha 1"/>
    <property type="match status" value="1"/>
</dbReference>
<sequence>MCEVMPTISEGDPLGPPQGSEADADFEQLMVNMLDERDKLLDTLRETRETLSVTQSRLQETLRERDQLQRQLNSALPQEFATLTRELSACREQLLEREEEISELKAERNNTRLLLEHLECLVSRHERSLRMTVVKRQAQSPSGVSSEVEVLKALKSLFEHHKALDEKVRERLRAALERVATLEEQLVDAHRPVVMQVAALQQGTTRETPRLSNGSVHPDDEAGRVVELQELLEKQNFEVVQAKERISALAASVAELEEDLGTARKDLIKSEEMSSKYQRDLREALAQKEDMEERITTLEKRYLAAQREATSIHDLNDKLESELANKESLHRQCEEKARHLQELLELAEQKLQQTMRKAETLPEVEAELAQRIAALTKAEERHGSIEEHLRQLESQLEEKNQELARARQREKMNEEHNKRLSDTVDRLLSESNERLQLHLKERMAALEEKRRLSDEIDKLRLEVDQLKTRSGTFVESVHARSHMGSATDLRFPLSAVVHAPAEPFGTAPGLPRAQKGRFAARREETAKDWEQAQAGSVLATGPHAFDSDPEISDVDEDDRETLFSSMDVLSPGGHSDAQTLAMMLQEQLDAINEEIRGATNCQVVGGGSDALKLRSLCSFSQGNGSRTSSHRAWSFLNCGQGKDGAGLWPSSLMASLLVQSPAARDESREDKTTIKCETSPPSSPRTLRLEKLGHPALSQEDGKSSLEEQASNPSSNSSQDSLHKGSKRKGIKSSIGRLFGKKEKGRLIQLSREGATGQVLLTDMEVGMQDPLGLGKLGAQAEKDRRLRKKHELLEEARRKGLPFAHWDGPTVVSWLELWVGMPAWYVAACRANVKSGAIMSALSDTEIQREIGISNALHRLKLRLAIQEMVSLTSPSAPPTSRTSSGNVWVTHEEMENMATSTKTVRLTSPTAATLAYGDMNHEWIGNEWLPSLGLPQYRSYFMECLVDARMLDHLTKKDLRVHLKMVDSFHRTSLQYGIMCLKRLNYDRKELERRREETQHEIKDVLVWTNDQVIHWIQSIGLREYANNLVESGVHGALLALDENFDHNSLALVLQIPTQNTQARQVLEREFNNLLALGTDRRLDDGDDKTFRRTPSWRKRFRPRDVHSINMLSGSAETLPAGFRVTSLVPLPPPSAPAKKMPPEGRSPPSPKGPLPPVLRPHGEYEEQCATRRGEAEGLADSLQC</sequence>
<dbReference type="Gene3D" id="1.10.150.50">
    <property type="entry name" value="Transcription Factor, Ets-1"/>
    <property type="match status" value="3"/>
</dbReference>
<dbReference type="CDD" id="cd09562">
    <property type="entry name" value="SAM_liprin-alpha1_2_3_4_repeat1"/>
    <property type="match status" value="1"/>
</dbReference>
<comment type="similarity">
    <text evidence="2">Belongs to the liprin family. Liprin-alpha subfamily.</text>
</comment>
<dbReference type="SUPFAM" id="SSF47769">
    <property type="entry name" value="SAM/Pointed domain"/>
    <property type="match status" value="3"/>
</dbReference>
<dbReference type="CDD" id="cd09568">
    <property type="entry name" value="SAM_liprin-alpha1_2_3_4_repeat3"/>
    <property type="match status" value="1"/>
</dbReference>
<evidence type="ECO:0000313" key="11">
    <source>
        <dbReference type="Proteomes" id="UP000694555"/>
    </source>
</evidence>
<dbReference type="InterPro" id="IPR013761">
    <property type="entry name" value="SAM/pointed_sf"/>
</dbReference>
<dbReference type="InterPro" id="IPR037620">
    <property type="entry name" value="LIP-1_SAM_1"/>
</dbReference>
<evidence type="ECO:0000313" key="10">
    <source>
        <dbReference type="Ensembl" id="ENSBJAP00000004147.1"/>
    </source>
</evidence>
<feature type="coiled-coil region" evidence="7">
    <location>
        <begin position="30"/>
        <end position="121"/>
    </location>
</feature>
<keyword evidence="4" id="KW-0597">Phosphoprotein</keyword>
<dbReference type="Pfam" id="PF25526">
    <property type="entry name" value="LIP-1"/>
    <property type="match status" value="1"/>
</dbReference>
<dbReference type="PANTHER" id="PTHR12587">
    <property type="entry name" value="LAR INTERACTING PROTEIN LIP -RELATED PROTEIN"/>
    <property type="match status" value="1"/>
</dbReference>
<dbReference type="FunFam" id="1.10.150.50:FF:000002">
    <property type="entry name" value="PTPRF interacting protein alpha 1"/>
    <property type="match status" value="1"/>
</dbReference>
<dbReference type="FunFam" id="1.10.150.50:FF:000003">
    <property type="entry name" value="liprin-alpha-2 isoform X1"/>
    <property type="match status" value="1"/>
</dbReference>
<dbReference type="InterPro" id="IPR057892">
    <property type="entry name" value="LIP-1_CC2"/>
</dbReference>
<dbReference type="GO" id="GO:0050808">
    <property type="term" value="P:synapse organization"/>
    <property type="evidence" value="ECO:0007669"/>
    <property type="project" value="TreeGrafter"/>
</dbReference>
<dbReference type="GO" id="GO:0005737">
    <property type="term" value="C:cytoplasm"/>
    <property type="evidence" value="ECO:0007669"/>
    <property type="project" value="UniProtKB-SubCell"/>
</dbReference>
<reference evidence="10" key="2">
    <citation type="submission" date="2025-09" db="UniProtKB">
        <authorList>
            <consortium name="Ensembl"/>
        </authorList>
    </citation>
    <scope>IDENTIFICATION</scope>
</reference>
<reference evidence="10" key="1">
    <citation type="submission" date="2025-08" db="UniProtKB">
        <authorList>
            <consortium name="Ensembl"/>
        </authorList>
    </citation>
    <scope>IDENTIFICATION</scope>
</reference>
<dbReference type="SUPFAM" id="SSF57997">
    <property type="entry name" value="Tropomyosin"/>
    <property type="match status" value="1"/>
</dbReference>
<dbReference type="Pfam" id="PF07647">
    <property type="entry name" value="SAM_2"/>
    <property type="match status" value="1"/>
</dbReference>
<dbReference type="InterPro" id="IPR037622">
    <property type="entry name" value="LIP-1_SAM_3"/>
</dbReference>
<feature type="coiled-coil region" evidence="7">
    <location>
        <begin position="225"/>
        <end position="469"/>
    </location>
</feature>
<feature type="region of interest" description="Disordered" evidence="8">
    <location>
        <begin position="1132"/>
        <end position="1187"/>
    </location>
</feature>
<organism evidence="10 11">
    <name type="scientific">Buteo japonicus</name>
    <dbReference type="NCBI Taxonomy" id="224669"/>
    <lineage>
        <taxon>Eukaryota</taxon>
        <taxon>Metazoa</taxon>
        <taxon>Chordata</taxon>
        <taxon>Craniata</taxon>
        <taxon>Vertebrata</taxon>
        <taxon>Euteleostomi</taxon>
        <taxon>Archelosauria</taxon>
        <taxon>Archosauria</taxon>
        <taxon>Dinosauria</taxon>
        <taxon>Saurischia</taxon>
        <taxon>Theropoda</taxon>
        <taxon>Coelurosauria</taxon>
        <taxon>Aves</taxon>
        <taxon>Neognathae</taxon>
        <taxon>Neoaves</taxon>
        <taxon>Telluraves</taxon>
        <taxon>Accipitrimorphae</taxon>
        <taxon>Accipitriformes</taxon>
        <taxon>Accipitridae</taxon>
        <taxon>Accipitrinae</taxon>
        <taxon>Buteo</taxon>
    </lineage>
</organism>
<proteinExistence type="inferred from homology"/>
<name>A0A8B9Z671_9AVES</name>
<evidence type="ECO:0000256" key="7">
    <source>
        <dbReference type="SAM" id="Coils"/>
    </source>
</evidence>
<evidence type="ECO:0000259" key="9">
    <source>
        <dbReference type="PROSITE" id="PS50105"/>
    </source>
</evidence>
<dbReference type="PANTHER" id="PTHR12587:SF5">
    <property type="entry name" value="LIPRIN-ALPHA-4"/>
    <property type="match status" value="1"/>
</dbReference>
<dbReference type="InterPro" id="IPR029515">
    <property type="entry name" value="Liprin"/>
</dbReference>
<feature type="domain" description="SAM" evidence="9">
    <location>
        <begin position="1010"/>
        <end position="1079"/>
    </location>
</feature>
<evidence type="ECO:0000256" key="4">
    <source>
        <dbReference type="ARBA" id="ARBA00022553"/>
    </source>
</evidence>
<keyword evidence="6 7" id="KW-0175">Coiled coil</keyword>
<evidence type="ECO:0000256" key="5">
    <source>
        <dbReference type="ARBA" id="ARBA00022737"/>
    </source>
</evidence>
<comment type="subcellular location">
    <subcellularLocation>
        <location evidence="1">Cytoplasm</location>
    </subcellularLocation>
</comment>
<evidence type="ECO:0000256" key="3">
    <source>
        <dbReference type="ARBA" id="ARBA00022490"/>
    </source>
</evidence>
<feature type="domain" description="SAM" evidence="9">
    <location>
        <begin position="929"/>
        <end position="986"/>
    </location>
</feature>
<dbReference type="PROSITE" id="PS50105">
    <property type="entry name" value="SAM_DOMAIN"/>
    <property type="match status" value="3"/>
</dbReference>
<feature type="compositionally biased region" description="Basic and acidic residues" evidence="8">
    <location>
        <begin position="663"/>
        <end position="674"/>
    </location>
</feature>
<accession>A0A8B9Z671</accession>
<dbReference type="InterPro" id="IPR037621">
    <property type="entry name" value="LIP-1_SAM_2"/>
</dbReference>